<reference evidence="1 2" key="1">
    <citation type="submission" date="2024-06" db="EMBL/GenBank/DDBJ databases">
        <title>Genomic Encyclopedia of Type Strains, Phase V (KMG-V): Genome sequencing to study the core and pangenomes of soil and plant-associated prokaryotes.</title>
        <authorList>
            <person name="Whitman W."/>
        </authorList>
    </citation>
    <scope>NUCLEOTIDE SEQUENCE [LARGE SCALE GENOMIC DNA]</scope>
    <source>
        <strain evidence="1 2">USDA 160</strain>
    </source>
</reference>
<sequence>MLASLSAVMPRLDRGIQYAATYRLYNRCLWNTGSPDPVSAKGFAGPRTHSAAEALAKAASRAMTPNVWQDTNQVPATCEASR</sequence>
<gene>
    <name evidence="1" type="ORF">ABIF63_001236</name>
</gene>
<evidence type="ECO:0000313" key="2">
    <source>
        <dbReference type="Proteomes" id="UP001549291"/>
    </source>
</evidence>
<dbReference type="EMBL" id="JBEPTQ010000002">
    <property type="protein sequence ID" value="MET4717130.1"/>
    <property type="molecule type" value="Genomic_DNA"/>
</dbReference>
<organism evidence="1 2">
    <name type="scientific">Bradyrhizobium japonicum</name>
    <dbReference type="NCBI Taxonomy" id="375"/>
    <lineage>
        <taxon>Bacteria</taxon>
        <taxon>Pseudomonadati</taxon>
        <taxon>Pseudomonadota</taxon>
        <taxon>Alphaproteobacteria</taxon>
        <taxon>Hyphomicrobiales</taxon>
        <taxon>Nitrobacteraceae</taxon>
        <taxon>Bradyrhizobium</taxon>
    </lineage>
</organism>
<keyword evidence="2" id="KW-1185">Reference proteome</keyword>
<name>A0ABV2RLG7_BRAJP</name>
<accession>A0ABV2RLG7</accession>
<evidence type="ECO:0000313" key="1">
    <source>
        <dbReference type="EMBL" id="MET4717130.1"/>
    </source>
</evidence>
<comment type="caution">
    <text evidence="1">The sequence shown here is derived from an EMBL/GenBank/DDBJ whole genome shotgun (WGS) entry which is preliminary data.</text>
</comment>
<protein>
    <submittedName>
        <fullName evidence="1">Uncharacterized protein</fullName>
    </submittedName>
</protein>
<proteinExistence type="predicted"/>
<dbReference type="Proteomes" id="UP001549291">
    <property type="component" value="Unassembled WGS sequence"/>
</dbReference>